<name>A0A6P3ZHG0_ZIZJJ</name>
<organism evidence="2 3">
    <name type="scientific">Ziziphus jujuba</name>
    <name type="common">Chinese jujube</name>
    <name type="synonym">Ziziphus sativa</name>
    <dbReference type="NCBI Taxonomy" id="326968"/>
    <lineage>
        <taxon>Eukaryota</taxon>
        <taxon>Viridiplantae</taxon>
        <taxon>Streptophyta</taxon>
        <taxon>Embryophyta</taxon>
        <taxon>Tracheophyta</taxon>
        <taxon>Spermatophyta</taxon>
        <taxon>Magnoliopsida</taxon>
        <taxon>eudicotyledons</taxon>
        <taxon>Gunneridae</taxon>
        <taxon>Pentapetalae</taxon>
        <taxon>rosids</taxon>
        <taxon>fabids</taxon>
        <taxon>Rosales</taxon>
        <taxon>Rhamnaceae</taxon>
        <taxon>Paliureae</taxon>
        <taxon>Ziziphus</taxon>
    </lineage>
</organism>
<dbReference type="GO" id="GO:0080031">
    <property type="term" value="F:methyl salicylate esterase activity"/>
    <property type="evidence" value="ECO:0007669"/>
    <property type="project" value="TreeGrafter"/>
</dbReference>
<gene>
    <name evidence="3" type="primary">LOC107414044</name>
</gene>
<dbReference type="InterPro" id="IPR045889">
    <property type="entry name" value="MES/HNL"/>
</dbReference>
<dbReference type="GO" id="GO:0009694">
    <property type="term" value="P:jasmonic acid metabolic process"/>
    <property type="evidence" value="ECO:0007669"/>
    <property type="project" value="TreeGrafter"/>
</dbReference>
<dbReference type="Gene3D" id="3.40.50.1820">
    <property type="entry name" value="alpha/beta hydrolase"/>
    <property type="match status" value="2"/>
</dbReference>
<sequence length="226" mass="25184">MREEVINMSAAESGALKPHFVLVHGISGGSWCWYKVRCLMENSGHRVSCIDLKGAGVDQSDSHTVLSFDDYNKPLMDFMSSLPESEQVILVGHSAGGLSVTQATIKFAKKIRLAVYIAATMLKLGFWTDEDIKQDSTLASMLLRPGPILALQSARFTEDHDIEKVPRVYIRTLHDRVIKPDQQHAMIKRWRPSDVYDMDTDHSPFFSNPFLLSGLLVKAAASFGCV</sequence>
<evidence type="ECO:0000259" key="1">
    <source>
        <dbReference type="Pfam" id="PF00561"/>
    </source>
</evidence>
<dbReference type="PANTHER" id="PTHR10992:SF1032">
    <property type="entry name" value="METHYLESTERASE 17"/>
    <property type="match status" value="1"/>
</dbReference>
<dbReference type="GO" id="GO:0080030">
    <property type="term" value="F:methyl indole-3-acetate esterase activity"/>
    <property type="evidence" value="ECO:0007669"/>
    <property type="project" value="TreeGrafter"/>
</dbReference>
<evidence type="ECO:0000313" key="2">
    <source>
        <dbReference type="Proteomes" id="UP001652623"/>
    </source>
</evidence>
<dbReference type="InterPro" id="IPR029058">
    <property type="entry name" value="AB_hydrolase_fold"/>
</dbReference>
<reference evidence="3" key="1">
    <citation type="submission" date="2025-08" db="UniProtKB">
        <authorList>
            <consortium name="RefSeq"/>
        </authorList>
    </citation>
    <scope>IDENTIFICATION</scope>
    <source>
        <tissue evidence="3">Seedling</tissue>
    </source>
</reference>
<dbReference type="GeneID" id="107414044"/>
<dbReference type="PANTHER" id="PTHR10992">
    <property type="entry name" value="METHYLESTERASE FAMILY MEMBER"/>
    <property type="match status" value="1"/>
</dbReference>
<proteinExistence type="predicted"/>
<evidence type="ECO:0000313" key="3">
    <source>
        <dbReference type="RefSeq" id="XP_015877622.1"/>
    </source>
</evidence>
<dbReference type="InterPro" id="IPR000073">
    <property type="entry name" value="AB_hydrolase_1"/>
</dbReference>
<dbReference type="GO" id="GO:0009696">
    <property type="term" value="P:salicylic acid metabolic process"/>
    <property type="evidence" value="ECO:0007669"/>
    <property type="project" value="TreeGrafter"/>
</dbReference>
<accession>A0A6P3ZHG0</accession>
<dbReference type="SUPFAM" id="SSF53474">
    <property type="entry name" value="alpha/beta-Hydrolases"/>
    <property type="match status" value="1"/>
</dbReference>
<dbReference type="Pfam" id="PF00561">
    <property type="entry name" value="Abhydrolase_1"/>
    <property type="match status" value="1"/>
</dbReference>
<dbReference type="GO" id="GO:0080032">
    <property type="term" value="F:methyl jasmonate esterase activity"/>
    <property type="evidence" value="ECO:0007669"/>
    <property type="project" value="TreeGrafter"/>
</dbReference>
<dbReference type="AlphaFoldDB" id="A0A6P3ZHG0"/>
<keyword evidence="2" id="KW-1185">Reference proteome</keyword>
<dbReference type="RefSeq" id="XP_015877622.1">
    <property type="nucleotide sequence ID" value="XM_016022136.4"/>
</dbReference>
<feature type="domain" description="AB hydrolase-1" evidence="1">
    <location>
        <begin position="18"/>
        <end position="135"/>
    </location>
</feature>
<dbReference type="Proteomes" id="UP001652623">
    <property type="component" value="Chromosome 8"/>
</dbReference>
<protein>
    <submittedName>
        <fullName evidence="3">Methylesterase 17 isoform X2</fullName>
    </submittedName>
</protein>